<reference evidence="6" key="1">
    <citation type="submission" date="2021-02" db="EMBL/GenBank/DDBJ databases">
        <authorList>
            <person name="Nowell W R."/>
        </authorList>
    </citation>
    <scope>NUCLEOTIDE SEQUENCE</scope>
</reference>
<name>A0A8S2KBQ9_9BILA</name>
<feature type="repeat" description="TPR" evidence="3">
    <location>
        <begin position="600"/>
        <end position="633"/>
    </location>
</feature>
<keyword evidence="2 3" id="KW-0802">TPR repeat</keyword>
<evidence type="ECO:0000256" key="2">
    <source>
        <dbReference type="ARBA" id="ARBA00022803"/>
    </source>
</evidence>
<protein>
    <recommendedName>
        <fullName evidence="5">DUF4590 domain-containing protein</fullName>
    </recommendedName>
</protein>
<feature type="region of interest" description="Disordered" evidence="4">
    <location>
        <begin position="76"/>
        <end position="177"/>
    </location>
</feature>
<feature type="compositionally biased region" description="Low complexity" evidence="4">
    <location>
        <begin position="106"/>
        <end position="124"/>
    </location>
</feature>
<feature type="compositionally biased region" description="Polar residues" evidence="4">
    <location>
        <begin position="672"/>
        <end position="690"/>
    </location>
</feature>
<dbReference type="PROSITE" id="PS50005">
    <property type="entry name" value="TPR"/>
    <property type="match status" value="1"/>
</dbReference>
<dbReference type="SMART" id="SM00028">
    <property type="entry name" value="TPR"/>
    <property type="match status" value="3"/>
</dbReference>
<feature type="region of interest" description="Disordered" evidence="4">
    <location>
        <begin position="669"/>
        <end position="690"/>
    </location>
</feature>
<evidence type="ECO:0000313" key="6">
    <source>
        <dbReference type="EMBL" id="CAF3834710.1"/>
    </source>
</evidence>
<dbReference type="PANTHER" id="PTHR45641:SF1">
    <property type="entry name" value="AAA+ ATPASE DOMAIN-CONTAINING PROTEIN"/>
    <property type="match status" value="1"/>
</dbReference>
<evidence type="ECO:0000256" key="1">
    <source>
        <dbReference type="ARBA" id="ARBA00022737"/>
    </source>
</evidence>
<dbReference type="Gene3D" id="1.25.40.10">
    <property type="entry name" value="Tetratricopeptide repeat domain"/>
    <property type="match status" value="1"/>
</dbReference>
<accession>A0A8S2KBQ9</accession>
<organism evidence="6 7">
    <name type="scientific">Rotaria magnacalcarata</name>
    <dbReference type="NCBI Taxonomy" id="392030"/>
    <lineage>
        <taxon>Eukaryota</taxon>
        <taxon>Metazoa</taxon>
        <taxon>Spiralia</taxon>
        <taxon>Gnathifera</taxon>
        <taxon>Rotifera</taxon>
        <taxon>Eurotatoria</taxon>
        <taxon>Bdelloidea</taxon>
        <taxon>Philodinida</taxon>
        <taxon>Philodinidae</taxon>
        <taxon>Rotaria</taxon>
    </lineage>
</organism>
<sequence>SQRSIDDRFCLKLEINGYLDTTISACCERLYRGGGRIDDGDSSFWIETVEQYTSCAKCNDSIDLSQAPDDEKMIHTTSATSEESEADEDQSVASEKSTEKSKPSEVKYASPSKPSMDLPSSSSSTDTKKVPGTPVIAPTIQSPLLQPPTSHQPQAVAVPSPPPPSLSTVHKSATQKDPSVSVSKIQVEPAINESTLFKYVSDVMQQALSKPKPRQTISPRRIGNVEDFTILYINQDEDKDLSLLHSTVNSIRTISDSSTLGTLLSACTEEKFIVVMSINQAEVVLSELQQYKCIQSIYLLSKQPHPPESINGYGNAIEIYRNIESVCDHLIKTLRHIPARVIPMEITSKDSVSDLPFTYCQLLKETILCHDDESDLRKDMLTFCRTHYAHNQDEVHEIDEYEKSFIDTHSIQWYTRYCFLTKILSRAFRTQEIDLLFKMRYFIQCLHKQIQSIAIKEPITTYAILYVEQEIIRNFQGNINGLVLFHDHHECAVKFHEMALECQLKASSPDMDAVATYSANIGAVYVDQKSYAAATKHLERAAMILEKMSMKDNPKRLISIFQKISNCFWRTDEPKQALEYYKKTLDLQLKLINPLPHPLSVTYYNLSTAYVRIGDYDEAVTCAEKSVEYLRMISENHPELKENQAQLEIINHELMTTIDNRQILAVDRSAKKSSMNKSKQRTASSDNTSVSIPENSCAVTMMYLGPQMVKSNGPYKFKIHADEILILQSHTTTGTKSIFKGCLKPNDEFTFKSYRLIDRHLAITIYINGIIDQHIFVCCEKGFVNQSHFQTRKSSCQLISITGGIPCETCQSHELIKFFPNELEQNDANHIRLPSAQSVSRSSSTISTKDTAKELTLTELASSPLTKSKPVKVKTKDNIEQTPLPDATSAKYNPIKDSSNTGVITPTLNTTI</sequence>
<evidence type="ECO:0000313" key="7">
    <source>
        <dbReference type="Proteomes" id="UP000676336"/>
    </source>
</evidence>
<feature type="non-terminal residue" evidence="6">
    <location>
        <position position="1"/>
    </location>
</feature>
<evidence type="ECO:0000259" key="5">
    <source>
        <dbReference type="Pfam" id="PF15257"/>
    </source>
</evidence>
<feature type="compositionally biased region" description="Polar residues" evidence="4">
    <location>
        <begin position="166"/>
        <end position="177"/>
    </location>
</feature>
<dbReference type="Pfam" id="PF13424">
    <property type="entry name" value="TPR_12"/>
    <property type="match status" value="1"/>
</dbReference>
<dbReference type="InterPro" id="IPR048257">
    <property type="entry name" value="DUF4590"/>
</dbReference>
<feature type="compositionally biased region" description="Basic and acidic residues" evidence="4">
    <location>
        <begin position="96"/>
        <end position="105"/>
    </location>
</feature>
<dbReference type="EMBL" id="CAJOBI010000610">
    <property type="protein sequence ID" value="CAF3834710.1"/>
    <property type="molecule type" value="Genomic_DNA"/>
</dbReference>
<comment type="caution">
    <text evidence="6">The sequence shown here is derived from an EMBL/GenBank/DDBJ whole genome shotgun (WGS) entry which is preliminary data.</text>
</comment>
<dbReference type="SUPFAM" id="SSF48452">
    <property type="entry name" value="TPR-like"/>
    <property type="match status" value="1"/>
</dbReference>
<dbReference type="InterPro" id="IPR011990">
    <property type="entry name" value="TPR-like_helical_dom_sf"/>
</dbReference>
<proteinExistence type="predicted"/>
<dbReference type="AlphaFoldDB" id="A0A8S2KBQ9"/>
<dbReference type="PANTHER" id="PTHR45641">
    <property type="entry name" value="TETRATRICOPEPTIDE REPEAT PROTEIN (AFU_ORTHOLOGUE AFUA_6G03870)"/>
    <property type="match status" value="1"/>
</dbReference>
<feature type="compositionally biased region" description="Polar residues" evidence="4">
    <location>
        <begin position="139"/>
        <end position="151"/>
    </location>
</feature>
<gene>
    <name evidence="6" type="ORF">SMN809_LOCUS3079</name>
</gene>
<evidence type="ECO:0000256" key="3">
    <source>
        <dbReference type="PROSITE-ProRule" id="PRU00339"/>
    </source>
</evidence>
<dbReference type="InterPro" id="IPR019734">
    <property type="entry name" value="TPR_rpt"/>
</dbReference>
<feature type="domain" description="DUF4590" evidence="5">
    <location>
        <begin position="720"/>
        <end position="813"/>
    </location>
</feature>
<keyword evidence="1" id="KW-0677">Repeat</keyword>
<dbReference type="Pfam" id="PF15257">
    <property type="entry name" value="DUF4590"/>
    <property type="match status" value="1"/>
</dbReference>
<dbReference type="Proteomes" id="UP000676336">
    <property type="component" value="Unassembled WGS sequence"/>
</dbReference>
<evidence type="ECO:0000256" key="4">
    <source>
        <dbReference type="SAM" id="MobiDB-lite"/>
    </source>
</evidence>